<evidence type="ECO:0000256" key="1">
    <source>
        <dbReference type="ARBA" id="ARBA00004240"/>
    </source>
</evidence>
<organism evidence="4 5">
    <name type="scientific">Bradyrhizobium aeschynomenes</name>
    <dbReference type="NCBI Taxonomy" id="2734909"/>
    <lineage>
        <taxon>Bacteria</taxon>
        <taxon>Pseudomonadati</taxon>
        <taxon>Pseudomonadota</taxon>
        <taxon>Alphaproteobacteria</taxon>
        <taxon>Hyphomicrobiales</taxon>
        <taxon>Nitrobacteraceae</taxon>
        <taxon>Bradyrhizobium</taxon>
    </lineage>
</organism>
<dbReference type="PRINTS" id="PR00081">
    <property type="entry name" value="GDHRDH"/>
</dbReference>
<evidence type="ECO:0000256" key="2">
    <source>
        <dbReference type="ARBA" id="ARBA00006484"/>
    </source>
</evidence>
<dbReference type="PANTHER" id="PTHR43899">
    <property type="entry name" value="RH59310P"/>
    <property type="match status" value="1"/>
</dbReference>
<comment type="similarity">
    <text evidence="2">Belongs to the short-chain dehydrogenases/reductases (SDR) family.</text>
</comment>
<dbReference type="EMBL" id="JABFDN010000001">
    <property type="protein sequence ID" value="NPU64300.1"/>
    <property type="molecule type" value="Genomic_DNA"/>
</dbReference>
<evidence type="ECO:0000256" key="3">
    <source>
        <dbReference type="ARBA" id="ARBA00023002"/>
    </source>
</evidence>
<keyword evidence="5" id="KW-1185">Reference proteome</keyword>
<evidence type="ECO:0000313" key="4">
    <source>
        <dbReference type="EMBL" id="NPU64300.1"/>
    </source>
</evidence>
<keyword evidence="3" id="KW-0560">Oxidoreductase</keyword>
<name>A0ABX2C9I8_9BRAD</name>
<dbReference type="SUPFAM" id="SSF51735">
    <property type="entry name" value="NAD(P)-binding Rossmann-fold domains"/>
    <property type="match status" value="1"/>
</dbReference>
<comment type="subcellular location">
    <subcellularLocation>
        <location evidence="1">Endoplasmic reticulum</location>
    </subcellularLocation>
</comment>
<proteinExistence type="inferred from homology"/>
<reference evidence="4" key="1">
    <citation type="submission" date="2020-05" db="EMBL/GenBank/DDBJ databases">
        <title>Nod-independent and nitrogen-fixing Bradyrhizobium aeschynomene sp. nov. isolated from nodules of Aeschynomene indica.</title>
        <authorList>
            <person name="Zhang Z."/>
        </authorList>
    </citation>
    <scope>NUCLEOTIDE SEQUENCE</scope>
    <source>
        <strain evidence="4">83012</strain>
    </source>
</reference>
<protein>
    <submittedName>
        <fullName evidence="4">SDR family NAD(P)-dependent oxidoreductase</fullName>
    </submittedName>
</protein>
<dbReference type="Proteomes" id="UP000886476">
    <property type="component" value="Unassembled WGS sequence"/>
</dbReference>
<evidence type="ECO:0000313" key="5">
    <source>
        <dbReference type="Proteomes" id="UP000886476"/>
    </source>
</evidence>
<sequence>MTNRSQRPLAQAERLRRAYGAHAVVTGASDGIGRAFAMRLAEAGFGLVLVARREAVLEALAAELEPRARTRPVVISADLSVPEDVARIERETAHLDVGLLVAAAGFGTSGPFVEGDLAAELNMIDVNCRALAQLTYLFGRRFAARRRGGIVLMSSLVAFQGVPRAANYAATKAFVQSLAEGLAPELRPVGVDVLASAPGPVMSGFGQRARMAIASGQTPDEVAVGTLNMLGRRTTVRPGLLAKALEASLMLLPRSARAAMLARVMAGMTKAA</sequence>
<dbReference type="Pfam" id="PF00106">
    <property type="entry name" value="adh_short"/>
    <property type="match status" value="1"/>
</dbReference>
<gene>
    <name evidence="4" type="ORF">HL667_04755</name>
</gene>
<dbReference type="InterPro" id="IPR002347">
    <property type="entry name" value="SDR_fam"/>
</dbReference>
<comment type="caution">
    <text evidence="4">The sequence shown here is derived from an EMBL/GenBank/DDBJ whole genome shotgun (WGS) entry which is preliminary data.</text>
</comment>
<dbReference type="PROSITE" id="PS00061">
    <property type="entry name" value="ADH_SHORT"/>
    <property type="match status" value="1"/>
</dbReference>
<dbReference type="InterPro" id="IPR036291">
    <property type="entry name" value="NAD(P)-bd_dom_sf"/>
</dbReference>
<dbReference type="InterPro" id="IPR020904">
    <property type="entry name" value="Sc_DH/Rdtase_CS"/>
</dbReference>
<dbReference type="RefSeq" id="WP_172109359.1">
    <property type="nucleotide sequence ID" value="NZ_JABFDN010000001.1"/>
</dbReference>
<dbReference type="PANTHER" id="PTHR43899:SF13">
    <property type="entry name" value="RH59310P"/>
    <property type="match status" value="1"/>
</dbReference>
<dbReference type="InterPro" id="IPR051019">
    <property type="entry name" value="VLCFA-Steroid_DH"/>
</dbReference>
<dbReference type="PIRSF" id="PIRSF000126">
    <property type="entry name" value="11-beta-HSD1"/>
    <property type="match status" value="1"/>
</dbReference>
<dbReference type="Gene3D" id="3.40.50.720">
    <property type="entry name" value="NAD(P)-binding Rossmann-like Domain"/>
    <property type="match status" value="1"/>
</dbReference>
<accession>A0ABX2C9I8</accession>